<dbReference type="InterPro" id="IPR042179">
    <property type="entry name" value="KGD_C_sf"/>
</dbReference>
<proteinExistence type="inferred from homology"/>
<dbReference type="PANTHER" id="PTHR23152:SF4">
    <property type="entry name" value="2-OXOADIPATE DEHYDROGENASE COMPLEX COMPONENT E1"/>
    <property type="match status" value="1"/>
</dbReference>
<dbReference type="GO" id="GO:0030976">
    <property type="term" value="F:thiamine pyrophosphate binding"/>
    <property type="evidence" value="ECO:0007669"/>
    <property type="project" value="InterPro"/>
</dbReference>
<dbReference type="GO" id="GO:0016624">
    <property type="term" value="F:oxidoreductase activity, acting on the aldehyde or oxo group of donors, disulfide as acceptor"/>
    <property type="evidence" value="ECO:0007669"/>
    <property type="project" value="InterPro"/>
</dbReference>
<feature type="domain" description="Transketolase-like pyrimidine-binding" evidence="6">
    <location>
        <begin position="587"/>
        <end position="792"/>
    </location>
</feature>
<dbReference type="Gene3D" id="1.10.287.1150">
    <property type="entry name" value="TPP helical domain"/>
    <property type="match status" value="1"/>
</dbReference>
<dbReference type="InterPro" id="IPR005475">
    <property type="entry name" value="Transketolase-like_Pyr-bd"/>
</dbReference>
<dbReference type="PANTHER" id="PTHR23152">
    <property type="entry name" value="2-OXOGLUTARATE DEHYDROGENASE"/>
    <property type="match status" value="1"/>
</dbReference>
<protein>
    <recommendedName>
        <fullName evidence="6">Transketolase-like pyrimidine-binding domain-containing protein</fullName>
    </recommendedName>
</protein>
<dbReference type="NCBIfam" id="NF008907">
    <property type="entry name" value="PRK12270.1"/>
    <property type="match status" value="1"/>
</dbReference>
<keyword evidence="4" id="KW-0560">Oxidoreductase</keyword>
<dbReference type="InterPro" id="IPR031717">
    <property type="entry name" value="ODO-1/KGD_C"/>
</dbReference>
<dbReference type="AlphaFoldDB" id="A0A182FIZ8"/>
<name>A0A182FIZ8_ANOAL</name>
<dbReference type="Proteomes" id="UP000069272">
    <property type="component" value="Chromosome X"/>
</dbReference>
<comment type="similarity">
    <text evidence="2">Belongs to the alpha-ketoglutarate dehydrogenase family.</text>
</comment>
<evidence type="ECO:0000256" key="2">
    <source>
        <dbReference type="ARBA" id="ARBA00006936"/>
    </source>
</evidence>
<dbReference type="STRING" id="7167.A0A182FIZ8"/>
<keyword evidence="5" id="KW-0786">Thiamine pyrophosphate</keyword>
<evidence type="ECO:0000313" key="8">
    <source>
        <dbReference type="Proteomes" id="UP000069272"/>
    </source>
</evidence>
<keyword evidence="8" id="KW-1185">Reference proteome</keyword>
<evidence type="ECO:0000256" key="3">
    <source>
        <dbReference type="ARBA" id="ARBA00022946"/>
    </source>
</evidence>
<evidence type="ECO:0000259" key="6">
    <source>
        <dbReference type="SMART" id="SM00861"/>
    </source>
</evidence>
<dbReference type="Gene3D" id="3.40.50.11610">
    <property type="entry name" value="Multifunctional 2-oxoglutarate metabolism enzyme, C-terminal domain"/>
    <property type="match status" value="1"/>
</dbReference>
<evidence type="ECO:0000256" key="5">
    <source>
        <dbReference type="ARBA" id="ARBA00023052"/>
    </source>
</evidence>
<dbReference type="PIRSF" id="PIRSF000157">
    <property type="entry name" value="Oxoglu_dh_E1"/>
    <property type="match status" value="1"/>
</dbReference>
<dbReference type="NCBIfam" id="NF006914">
    <property type="entry name" value="PRK09404.1"/>
    <property type="match status" value="1"/>
</dbReference>
<dbReference type="CDD" id="cd02016">
    <property type="entry name" value="TPP_E1_OGDC_like"/>
    <property type="match status" value="1"/>
</dbReference>
<dbReference type="InterPro" id="IPR029061">
    <property type="entry name" value="THDP-binding"/>
</dbReference>
<dbReference type="SUPFAM" id="SSF52518">
    <property type="entry name" value="Thiamin diphosphate-binding fold (THDP-binding)"/>
    <property type="match status" value="2"/>
</dbReference>
<dbReference type="NCBIfam" id="TIGR00239">
    <property type="entry name" value="2oxo_dh_E1"/>
    <property type="match status" value="1"/>
</dbReference>
<organism evidence="7 8">
    <name type="scientific">Anopheles albimanus</name>
    <name type="common">New world malaria mosquito</name>
    <dbReference type="NCBI Taxonomy" id="7167"/>
    <lineage>
        <taxon>Eukaryota</taxon>
        <taxon>Metazoa</taxon>
        <taxon>Ecdysozoa</taxon>
        <taxon>Arthropoda</taxon>
        <taxon>Hexapoda</taxon>
        <taxon>Insecta</taxon>
        <taxon>Pterygota</taxon>
        <taxon>Neoptera</taxon>
        <taxon>Endopterygota</taxon>
        <taxon>Diptera</taxon>
        <taxon>Nematocera</taxon>
        <taxon>Culicoidea</taxon>
        <taxon>Culicidae</taxon>
        <taxon>Anophelinae</taxon>
        <taxon>Anopheles</taxon>
    </lineage>
</organism>
<reference evidence="7" key="2">
    <citation type="submission" date="2022-08" db="UniProtKB">
        <authorList>
            <consortium name="EnsemblMetazoa"/>
        </authorList>
    </citation>
    <scope>IDENTIFICATION</scope>
    <source>
        <strain evidence="7">STECLA/ALBI9_A</strain>
    </source>
</reference>
<dbReference type="Pfam" id="PF00676">
    <property type="entry name" value="E1_dh"/>
    <property type="match status" value="1"/>
</dbReference>
<keyword evidence="3" id="KW-0809">Transit peptide</keyword>
<sequence>MLSRLVLLSRRGYHSSKGVFGYRPRTPSSYQDIIVCTSLPLSSRTHDSITVAQTGVSAQVLEQRNRNSNAYRWIEAYRNHGHRMATINPVPFGDTSPATPPRELDPARYGLASGDRVDATGLLAAAAASQGVSELEEVLRTLYCGTCSIELAHIESEEEREWLIERYERLLTDRPLTDADRREIAELMLKSQAFDHFLAIKFPTVKRYGGEGAESMLAFYRELFRCAVEVAELRNIVIGMPHRGKLNVLTILFGTRPAKIFRKLKGHPEFPSDAKAMCDIASHFHTSTDISWKGRSFHLNMLHNPSHLEAVNPVSMGKTRAKQLALRDGPYGQEGSPQARSQALNVQVHGDAAFPGQGINQECLMMAEVPHFEVEGTIHLVVNNQVGFTTPADRGRSTRYVSDLAKAIMAPIVHVNADDPEALTYVTQLAVEYRQRFGKDFFIDLNCYRRWGHNELDDPTVTNPLLYGAIHSRPSIPDVYAQRLIERGILDRADVEAMSKSHQNVLTAELQAYEQYEPERSYFQQQWSGMEQPGNEVTAWNTGLDYRLLDHIGRASVSYPAEFNIHPHVKKTHVDGRLKRLTEGQRIDWATAEALAFGSLMYQGYNVRLSGEDIGRGTFAQRHAMLVDQRTNEIYIPLNDLTGGGPAAGRLELANSILSEEAVLGFEYGMAIDNPSTLVLWEAQFGDFFNGAQIIIDTFLVSGETKWMVCNGLVMLLPHGYDGAASEHSSCRLERFLQMTDSGEARPDGDDVNLQIVNPSTPAQYYHVLRRQMIRNFRKPLVVVAPKTLLRLSDCVSTHLDFAPGTYFRPVLPDDAVQDPKRIRRVVLCSGKHYYTLSQERKARQISDVALVRLESLCPFPVQALQDELARYTNAREFVWSQEEHRNMGAWTFVQPRFENMCERRIQYRGRPEAATVAVGVGPWHAKQTEDIVNTTFQ</sequence>
<dbReference type="VEuPathDB" id="VectorBase:AALB20_026629"/>
<reference evidence="7 8" key="1">
    <citation type="journal article" date="2017" name="G3 (Bethesda)">
        <title>The Physical Genome Mapping of Anopheles albimanus Corrected Scaffold Misassemblies and Identified Interarm Rearrangements in Genus Anopheles.</title>
        <authorList>
            <person name="Artemov G.N."/>
            <person name="Peery A.N."/>
            <person name="Jiang X."/>
            <person name="Tu Z."/>
            <person name="Stegniy V.N."/>
            <person name="Sharakhova M.V."/>
            <person name="Sharakhov I.V."/>
        </authorList>
    </citation>
    <scope>NUCLEOTIDE SEQUENCE [LARGE SCALE GENOMIC DNA]</scope>
    <source>
        <strain evidence="7 8">ALBI9_A</strain>
    </source>
</reference>
<dbReference type="EnsemblMetazoa" id="AALB006493-RA">
    <property type="protein sequence ID" value="AALB006493-PA"/>
    <property type="gene ID" value="AALB006493"/>
</dbReference>
<comment type="cofactor">
    <cofactor evidence="1">
        <name>thiamine diphosphate</name>
        <dbReference type="ChEBI" id="CHEBI:58937"/>
    </cofactor>
</comment>
<dbReference type="Pfam" id="PF16870">
    <property type="entry name" value="OxoGdeHyase_C"/>
    <property type="match status" value="1"/>
</dbReference>
<dbReference type="Gene3D" id="3.40.50.970">
    <property type="match status" value="1"/>
</dbReference>
<dbReference type="Gene3D" id="3.40.50.12470">
    <property type="match status" value="1"/>
</dbReference>
<dbReference type="SMART" id="SM00861">
    <property type="entry name" value="Transket_pyr"/>
    <property type="match status" value="1"/>
</dbReference>
<evidence type="ECO:0000313" key="7">
    <source>
        <dbReference type="EnsemblMetazoa" id="AALB006493-PA"/>
    </source>
</evidence>
<dbReference type="InterPro" id="IPR011603">
    <property type="entry name" value="2oxoglutarate_DH_E1"/>
</dbReference>
<evidence type="ECO:0000256" key="1">
    <source>
        <dbReference type="ARBA" id="ARBA00001964"/>
    </source>
</evidence>
<dbReference type="VEuPathDB" id="VectorBase:AALB006493"/>
<accession>A0A182FIZ8</accession>
<dbReference type="Pfam" id="PF02779">
    <property type="entry name" value="Transket_pyr"/>
    <property type="match status" value="1"/>
</dbReference>
<evidence type="ECO:0000256" key="4">
    <source>
        <dbReference type="ARBA" id="ARBA00023002"/>
    </source>
</evidence>
<dbReference type="InterPro" id="IPR001017">
    <property type="entry name" value="DH_E1"/>
</dbReference>